<sequence>MKKKITRILKTVNLVLVAGLACIACCLFVLAASQRPSLFGYTAFVANDQDAPTFFVASNHAADMKPGTKLMLEVGGKISMVRVVETNGNAIYYLDDTQTLSGIYMDSSQCLGGIVFESASIGSLVQWLRQPQVKWALIIGGCGLFLICGGCLVWMLVKKQTMRRRAYYDALLEAFLHPDQVKSAEAAESSDQIFEIESAEPEDQQAETSAQVSDEVIELTDAVCVEVETEELFIEEKQEESEETMQSEQRDIEEPEDPLSQPKEMTTDAPSDGEPAEEESSVQPAAEENASLIRWELVEQAQIDEAPDSIIREELIQPAGEQLIVEEKTSETEAVLPQKQQ</sequence>
<organism evidence="3 4">
    <name type="scientific">Merdimmobilis hominis</name>
    <dbReference type="NCBI Taxonomy" id="2897707"/>
    <lineage>
        <taxon>Bacteria</taxon>
        <taxon>Bacillati</taxon>
        <taxon>Bacillota</taxon>
        <taxon>Clostridia</taxon>
        <taxon>Eubacteriales</taxon>
        <taxon>Oscillospiraceae</taxon>
        <taxon>Merdimmobilis</taxon>
    </lineage>
</organism>
<dbReference type="RefSeq" id="WP_204447593.1">
    <property type="nucleotide sequence ID" value="NZ_JACJKY010000018.1"/>
</dbReference>
<accession>A0A939BEP6</accession>
<proteinExistence type="predicted"/>
<feature type="transmembrane region" description="Helical" evidence="2">
    <location>
        <begin position="135"/>
        <end position="157"/>
    </location>
</feature>
<keyword evidence="4" id="KW-1185">Reference proteome</keyword>
<dbReference type="PROSITE" id="PS51257">
    <property type="entry name" value="PROKAR_LIPOPROTEIN"/>
    <property type="match status" value="1"/>
</dbReference>
<reference evidence="3" key="2">
    <citation type="journal article" date="2021" name="Sci. Rep.">
        <title>The distribution of antibiotic resistance genes in chicken gut microbiota commensals.</title>
        <authorList>
            <person name="Juricova H."/>
            <person name="Matiasovicova J."/>
            <person name="Kubasova T."/>
            <person name="Cejkova D."/>
            <person name="Rychlik I."/>
        </authorList>
    </citation>
    <scope>NUCLEOTIDE SEQUENCE</scope>
    <source>
        <strain evidence="3">An559</strain>
    </source>
</reference>
<comment type="caution">
    <text evidence="3">The sequence shown here is derived from an EMBL/GenBank/DDBJ whole genome shotgun (WGS) entry which is preliminary data.</text>
</comment>
<evidence type="ECO:0000313" key="3">
    <source>
        <dbReference type="EMBL" id="MBM6921550.1"/>
    </source>
</evidence>
<feature type="compositionally biased region" description="Acidic residues" evidence="1">
    <location>
        <begin position="233"/>
        <end position="257"/>
    </location>
</feature>
<evidence type="ECO:0000256" key="2">
    <source>
        <dbReference type="SAM" id="Phobius"/>
    </source>
</evidence>
<protein>
    <submittedName>
        <fullName evidence="3">Uncharacterized protein</fullName>
    </submittedName>
</protein>
<dbReference type="AlphaFoldDB" id="A0A939BEP6"/>
<feature type="region of interest" description="Disordered" evidence="1">
    <location>
        <begin position="233"/>
        <end position="288"/>
    </location>
</feature>
<evidence type="ECO:0000256" key="1">
    <source>
        <dbReference type="SAM" id="MobiDB-lite"/>
    </source>
</evidence>
<keyword evidence="2" id="KW-0812">Transmembrane</keyword>
<dbReference type="EMBL" id="JACJKY010000018">
    <property type="protein sequence ID" value="MBM6921550.1"/>
    <property type="molecule type" value="Genomic_DNA"/>
</dbReference>
<keyword evidence="2" id="KW-0472">Membrane</keyword>
<reference evidence="3" key="1">
    <citation type="submission" date="2020-08" db="EMBL/GenBank/DDBJ databases">
        <authorList>
            <person name="Cejkova D."/>
            <person name="Kubasova T."/>
            <person name="Jahodarova E."/>
            <person name="Rychlik I."/>
        </authorList>
    </citation>
    <scope>NUCLEOTIDE SEQUENCE</scope>
    <source>
        <strain evidence="3">An559</strain>
    </source>
</reference>
<gene>
    <name evidence="3" type="ORF">H6A12_10325</name>
</gene>
<dbReference type="Proteomes" id="UP000774750">
    <property type="component" value="Unassembled WGS sequence"/>
</dbReference>
<feature type="transmembrane region" description="Helical" evidence="2">
    <location>
        <begin position="12"/>
        <end position="32"/>
    </location>
</feature>
<evidence type="ECO:0000313" key="4">
    <source>
        <dbReference type="Proteomes" id="UP000774750"/>
    </source>
</evidence>
<keyword evidence="2" id="KW-1133">Transmembrane helix</keyword>
<name>A0A939BEP6_9FIRM</name>